<evidence type="ECO:0000313" key="2">
    <source>
        <dbReference type="EMBL" id="EEN47633.1"/>
    </source>
</evidence>
<dbReference type="KEGG" id="bfo:118430665"/>
<reference evidence="3" key="2">
    <citation type="journal article" date="2020" name="Nat. Ecol. Evol.">
        <title>Deeply conserved synteny resolves early events in vertebrate evolution.</title>
        <authorList>
            <person name="Simakov O."/>
            <person name="Marletaz F."/>
            <person name="Yue J.X."/>
            <person name="O'Connell B."/>
            <person name="Jenkins J."/>
            <person name="Brandt A."/>
            <person name="Calef R."/>
            <person name="Tung C.H."/>
            <person name="Huang T.K."/>
            <person name="Schmutz J."/>
            <person name="Satoh N."/>
            <person name="Yu J.K."/>
            <person name="Putnam N.H."/>
            <person name="Green R.E."/>
            <person name="Rokhsar D.S."/>
        </authorList>
    </citation>
    <scope>NUCLEOTIDE SEQUENCE [LARGE SCALE GENOMIC DNA]</scope>
    <source>
        <strain evidence="3">S238N-H82</strain>
    </source>
</reference>
<dbReference type="InParanoid" id="C3ZIA8"/>
<dbReference type="GeneID" id="118430665"/>
<dbReference type="AlphaFoldDB" id="C3ZIA8"/>
<feature type="compositionally biased region" description="Low complexity" evidence="1">
    <location>
        <begin position="170"/>
        <end position="186"/>
    </location>
</feature>
<protein>
    <submittedName>
        <fullName evidence="4">Uncharacterized protein LOC118430665</fullName>
    </submittedName>
</protein>
<evidence type="ECO:0000256" key="1">
    <source>
        <dbReference type="SAM" id="MobiDB-lite"/>
    </source>
</evidence>
<proteinExistence type="predicted"/>
<reference evidence="4" key="3">
    <citation type="submission" date="2025-04" db="UniProtKB">
        <authorList>
            <consortium name="RefSeq"/>
        </authorList>
    </citation>
    <scope>IDENTIFICATION</scope>
    <source>
        <strain evidence="4">S238N-H82</strain>
        <tissue evidence="4">Testes</tissue>
    </source>
</reference>
<sequence length="466" mass="52321">MAASISDQEWGRASLKICDALAEREQEQAPGSVIGAYYQANKVKAILAIGRAVEGNPAVQVGEWEEDSPLVQVIFKSQLGYQYFASILKGHFLQAGLQAELKEIGYEEPIIVSVEKWELPNLPEGEVDSWELVSMGTRGIMLDKVMPWLDNFPDISDEEDAEEEEEEEGAGPSQAKRARRQQQPPAEITTQQAELQEGPLKRQRARLLQHKDSPTAQTRLKAYSCLEKGATMVTSGNLEGEGVEHLLEGIILKEALRPDHVNKILYDQSRLNLNKTQLDTLISKQLQTNLVSTPCLLIQALQLPDGHSRQQAINHVIDIVLQHGETDPMYKHLAYMYYALGYTILVTTRQPAPALSAYASALMHTSDHLPTLFFTAVCSMNVSVPQAIRQFHHYIHTAPTDHSWVRAAHYLLVTLYGQQDPSVHRDRILHHYNMAQQTDRNRLPMFPPVPSGITDPARKVYELVMV</sequence>
<evidence type="ECO:0000313" key="3">
    <source>
        <dbReference type="Proteomes" id="UP000001554"/>
    </source>
</evidence>
<gene>
    <name evidence="4" type="primary">LOC118430665</name>
    <name evidence="2" type="ORF">BRAFLDRAFT_80718</name>
</gene>
<organism>
    <name type="scientific">Branchiostoma floridae</name>
    <name type="common">Florida lancelet</name>
    <name type="synonym">Amphioxus</name>
    <dbReference type="NCBI Taxonomy" id="7739"/>
    <lineage>
        <taxon>Eukaryota</taxon>
        <taxon>Metazoa</taxon>
        <taxon>Chordata</taxon>
        <taxon>Cephalochordata</taxon>
        <taxon>Leptocardii</taxon>
        <taxon>Amphioxiformes</taxon>
        <taxon>Branchiostomatidae</taxon>
        <taxon>Branchiostoma</taxon>
    </lineage>
</organism>
<feature type="compositionally biased region" description="Acidic residues" evidence="1">
    <location>
        <begin position="155"/>
        <end position="169"/>
    </location>
</feature>
<dbReference type="EMBL" id="GG666627">
    <property type="protein sequence ID" value="EEN47633.1"/>
    <property type="molecule type" value="Genomic_DNA"/>
</dbReference>
<accession>C3ZIA8</accession>
<reference evidence="2" key="1">
    <citation type="journal article" date="2008" name="Nature">
        <title>The amphioxus genome and the evolution of the chordate karyotype.</title>
        <authorList>
            <consortium name="US DOE Joint Genome Institute (JGI-PGF)"/>
            <person name="Putnam N.H."/>
            <person name="Butts T."/>
            <person name="Ferrier D.E.K."/>
            <person name="Furlong R.F."/>
            <person name="Hellsten U."/>
            <person name="Kawashima T."/>
            <person name="Robinson-Rechavi M."/>
            <person name="Shoguchi E."/>
            <person name="Terry A."/>
            <person name="Yu J.-K."/>
            <person name="Benito-Gutierrez E.L."/>
            <person name="Dubchak I."/>
            <person name="Garcia-Fernandez J."/>
            <person name="Gibson-Brown J.J."/>
            <person name="Grigoriev I.V."/>
            <person name="Horton A.C."/>
            <person name="de Jong P.J."/>
            <person name="Jurka J."/>
            <person name="Kapitonov V.V."/>
            <person name="Kohara Y."/>
            <person name="Kuroki Y."/>
            <person name="Lindquist E."/>
            <person name="Lucas S."/>
            <person name="Osoegawa K."/>
            <person name="Pennacchio L.A."/>
            <person name="Salamov A.A."/>
            <person name="Satou Y."/>
            <person name="Sauka-Spengler T."/>
            <person name="Schmutz J."/>
            <person name="Shin-I T."/>
            <person name="Toyoda A."/>
            <person name="Bronner-Fraser M."/>
            <person name="Fujiyama A."/>
            <person name="Holland L.Z."/>
            <person name="Holland P.W.H."/>
            <person name="Satoh N."/>
            <person name="Rokhsar D.S."/>
        </authorList>
    </citation>
    <scope>NUCLEOTIDE SEQUENCE [LARGE SCALE GENOMIC DNA]</scope>
    <source>
        <strain evidence="2">S238N-H82</strain>
        <tissue evidence="2">Testes</tissue>
    </source>
</reference>
<dbReference type="RefSeq" id="XP_035697545.1">
    <property type="nucleotide sequence ID" value="XM_035841652.1"/>
</dbReference>
<dbReference type="OrthoDB" id="9972199at2759"/>
<name>C3ZIA8_BRAFL</name>
<feature type="region of interest" description="Disordered" evidence="1">
    <location>
        <begin position="151"/>
        <end position="200"/>
    </location>
</feature>
<evidence type="ECO:0000313" key="4">
    <source>
        <dbReference type="RefSeq" id="XP_035697545.1"/>
    </source>
</evidence>
<dbReference type="Proteomes" id="UP000001554">
    <property type="component" value="Chromosome 14"/>
</dbReference>
<keyword evidence="3" id="KW-1185">Reference proteome</keyword>